<proteinExistence type="predicted"/>
<keyword evidence="4" id="KW-0804">Transcription</keyword>
<dbReference type="AlphaFoldDB" id="G0Y2N0"/>
<feature type="non-terminal residue" evidence="9">
    <location>
        <position position="159"/>
    </location>
</feature>
<feature type="region of interest" description="Disordered" evidence="6">
    <location>
        <begin position="62"/>
        <end position="159"/>
    </location>
</feature>
<evidence type="ECO:0000313" key="9">
    <source>
        <dbReference type="EMBL" id="AEJ73217.1"/>
    </source>
</evidence>
<feature type="compositionally biased region" description="Basic and acidic residues" evidence="6">
    <location>
        <begin position="135"/>
        <end position="159"/>
    </location>
</feature>
<reference evidence="9" key="1">
    <citation type="journal article" date="2013" name="PLoS ONE">
        <title>Combining Phylogenetic and Syntenic Analyses for Understanding the Evolution of TCP ECE Genes in Eudicots.</title>
        <authorList>
            <person name="Citerne H.L."/>
            <person name="Le Guilloux M."/>
            <person name="Sannier J."/>
            <person name="Nadot S."/>
            <person name="Damerval C."/>
        </authorList>
    </citation>
    <scope>NUCLEOTIDE SEQUENCE</scope>
</reference>
<feature type="domain" description="R" evidence="8">
    <location>
        <begin position="137"/>
        <end position="154"/>
    </location>
</feature>
<evidence type="ECO:0000256" key="1">
    <source>
        <dbReference type="ARBA" id="ARBA00004123"/>
    </source>
</evidence>
<dbReference type="PANTHER" id="PTHR31072:SF226">
    <property type="entry name" value="TRANSCRIPTION FACTOR TCP18"/>
    <property type="match status" value="1"/>
</dbReference>
<evidence type="ECO:0000256" key="5">
    <source>
        <dbReference type="ARBA" id="ARBA00023242"/>
    </source>
</evidence>
<name>G0Y2N0_9MAGN</name>
<dbReference type="GO" id="GO:0005634">
    <property type="term" value="C:nucleus"/>
    <property type="evidence" value="ECO:0007669"/>
    <property type="project" value="UniProtKB-SubCell"/>
</dbReference>
<sequence>AKKDRHSKIVTAQGPRDRRMRLSLDIARRFFTLQDMLHFDKASKTVEWLLTKSRSAIKELSRGFSEAKNSCSDGGKSTGGSSTSECEVISGVVDTMMGNDDEEDHDHQQQQQQVTIKCKEKRTRQIRKATFHPVLARESRAKARARARERTMERLWTRS</sequence>
<comment type="subcellular location">
    <subcellularLocation>
        <location evidence="1">Nucleus</location>
    </subcellularLocation>
</comment>
<evidence type="ECO:0000259" key="7">
    <source>
        <dbReference type="PROSITE" id="PS51369"/>
    </source>
</evidence>
<dbReference type="GO" id="GO:0043565">
    <property type="term" value="F:sequence-specific DNA binding"/>
    <property type="evidence" value="ECO:0007669"/>
    <property type="project" value="TreeGrafter"/>
</dbReference>
<accession>G0Y2N0</accession>
<dbReference type="PROSITE" id="PS51369">
    <property type="entry name" value="TCP"/>
    <property type="match status" value="1"/>
</dbReference>
<feature type="compositionally biased region" description="Low complexity" evidence="6">
    <location>
        <begin position="70"/>
        <end position="84"/>
    </location>
</feature>
<organism evidence="9">
    <name type="scientific">Pachygone laurifolia</name>
    <dbReference type="NCBI Taxonomy" id="152359"/>
    <lineage>
        <taxon>Eukaryota</taxon>
        <taxon>Viridiplantae</taxon>
        <taxon>Streptophyta</taxon>
        <taxon>Embryophyta</taxon>
        <taxon>Tracheophyta</taxon>
        <taxon>Spermatophyta</taxon>
        <taxon>Magnoliopsida</taxon>
        <taxon>Ranunculales</taxon>
        <taxon>Menispermaceae</taxon>
        <taxon>Menispermoideae</taxon>
        <taxon>Pachygoneae</taxon>
        <taxon>Pachygone</taxon>
    </lineage>
</organism>
<evidence type="ECO:0000256" key="6">
    <source>
        <dbReference type="SAM" id="MobiDB-lite"/>
    </source>
</evidence>
<evidence type="ECO:0000256" key="3">
    <source>
        <dbReference type="ARBA" id="ARBA00023125"/>
    </source>
</evidence>
<dbReference type="Pfam" id="PF03634">
    <property type="entry name" value="TCP"/>
    <property type="match status" value="1"/>
</dbReference>
<dbReference type="GO" id="GO:2000032">
    <property type="term" value="P:regulation of secondary shoot formation"/>
    <property type="evidence" value="ECO:0007669"/>
    <property type="project" value="TreeGrafter"/>
</dbReference>
<feature type="non-terminal residue" evidence="9">
    <location>
        <position position="1"/>
    </location>
</feature>
<dbReference type="InterPro" id="IPR005333">
    <property type="entry name" value="Transcription_factor_TCP"/>
</dbReference>
<evidence type="ECO:0000259" key="8">
    <source>
        <dbReference type="PROSITE" id="PS51370"/>
    </source>
</evidence>
<evidence type="ECO:0000256" key="4">
    <source>
        <dbReference type="ARBA" id="ARBA00023163"/>
    </source>
</evidence>
<dbReference type="PANTHER" id="PTHR31072">
    <property type="entry name" value="TRANSCRIPTION FACTOR TCP4-RELATED"/>
    <property type="match status" value="1"/>
</dbReference>
<keyword evidence="3" id="KW-0238">DNA-binding</keyword>
<dbReference type="InterPro" id="IPR017887">
    <property type="entry name" value="TF_TCP_subgr"/>
</dbReference>
<evidence type="ECO:0000256" key="2">
    <source>
        <dbReference type="ARBA" id="ARBA00023015"/>
    </source>
</evidence>
<dbReference type="InterPro" id="IPR017888">
    <property type="entry name" value="CYC/TB1_R_domain"/>
</dbReference>
<dbReference type="GO" id="GO:0003700">
    <property type="term" value="F:DNA-binding transcription factor activity"/>
    <property type="evidence" value="ECO:0007669"/>
    <property type="project" value="InterPro"/>
</dbReference>
<feature type="domain" description="TCP" evidence="7">
    <location>
        <begin position="2"/>
        <end position="60"/>
    </location>
</feature>
<feature type="compositionally biased region" description="Basic residues" evidence="6">
    <location>
        <begin position="119"/>
        <end position="130"/>
    </location>
</feature>
<keyword evidence="5" id="KW-0539">Nucleus</keyword>
<dbReference type="EMBL" id="HQ599296">
    <property type="protein sequence ID" value="AEJ73217.1"/>
    <property type="molecule type" value="Genomic_DNA"/>
</dbReference>
<keyword evidence="2" id="KW-0805">Transcription regulation</keyword>
<dbReference type="PROSITE" id="PS51370">
    <property type="entry name" value="R"/>
    <property type="match status" value="1"/>
</dbReference>
<protein>
    <submittedName>
        <fullName evidence="9">CYC-like protein 2</fullName>
    </submittedName>
</protein>